<protein>
    <submittedName>
        <fullName evidence="1">DUF3785 domain-containing protein</fullName>
    </submittedName>
</protein>
<name>A0A8I0A3A8_9CLOT</name>
<comment type="caution">
    <text evidence="1">The sequence shown here is derived from an EMBL/GenBank/DDBJ whole genome shotgun (WGS) entry which is preliminary data.</text>
</comment>
<evidence type="ECO:0000313" key="2">
    <source>
        <dbReference type="Proteomes" id="UP000662088"/>
    </source>
</evidence>
<reference evidence="1" key="1">
    <citation type="submission" date="2020-08" db="EMBL/GenBank/DDBJ databases">
        <title>Genome public.</title>
        <authorList>
            <person name="Liu C."/>
            <person name="Sun Q."/>
        </authorList>
    </citation>
    <scope>NUCLEOTIDE SEQUENCE</scope>
    <source>
        <strain evidence="1">NSJ-42</strain>
    </source>
</reference>
<dbReference type="InterPro" id="IPR024210">
    <property type="entry name" value="DUF3785"/>
</dbReference>
<evidence type="ECO:0000313" key="1">
    <source>
        <dbReference type="EMBL" id="MBC5639163.1"/>
    </source>
</evidence>
<dbReference type="Pfam" id="PF12653">
    <property type="entry name" value="DUF3785"/>
    <property type="match status" value="1"/>
</dbReference>
<dbReference type="Proteomes" id="UP000662088">
    <property type="component" value="Unassembled WGS sequence"/>
</dbReference>
<proteinExistence type="predicted"/>
<accession>A0A8I0A3A8</accession>
<organism evidence="1 2">
    <name type="scientific">Clostridium lentum</name>
    <dbReference type="NCBI Taxonomy" id="2763037"/>
    <lineage>
        <taxon>Bacteria</taxon>
        <taxon>Bacillati</taxon>
        <taxon>Bacillota</taxon>
        <taxon>Clostridia</taxon>
        <taxon>Eubacteriales</taxon>
        <taxon>Clostridiaceae</taxon>
        <taxon>Clostridium</taxon>
    </lineage>
</organism>
<sequence length="138" mass="16361">MEYRFTFEGREYKLNKENLDYFINDEENPIKNIDLDKVLEIMTNSNEVDFSKEYFDMSCGECKEGLREKKKFFAFLGYNFYIYTNNGEFVISSIDKEYEGLSFNRLQKAGKVDNSYIVLVNVCKHCGSYSVEIEEFEI</sequence>
<gene>
    <name evidence="1" type="ORF">H8R92_01695</name>
</gene>
<keyword evidence="2" id="KW-1185">Reference proteome</keyword>
<dbReference type="EMBL" id="JACOOQ010000002">
    <property type="protein sequence ID" value="MBC5639163.1"/>
    <property type="molecule type" value="Genomic_DNA"/>
</dbReference>
<dbReference type="RefSeq" id="WP_186834539.1">
    <property type="nucleotide sequence ID" value="NZ_JACOOQ010000002.1"/>
</dbReference>
<dbReference type="AlphaFoldDB" id="A0A8I0A3A8"/>